<dbReference type="EC" id="6.5.-.-" evidence="1"/>
<dbReference type="Gene3D" id="3.40.50.300">
    <property type="entry name" value="P-loop containing nucleotide triphosphate hydrolases"/>
    <property type="match status" value="1"/>
</dbReference>
<dbReference type="GO" id="GO:0009245">
    <property type="term" value="P:lipid A biosynthetic process"/>
    <property type="evidence" value="ECO:0007669"/>
    <property type="project" value="InterPro"/>
</dbReference>
<organism evidence="1">
    <name type="scientific">Candidatus Methanophaga sp. ANME-1 ERB7</name>
    <dbReference type="NCBI Taxonomy" id="2759913"/>
    <lineage>
        <taxon>Archaea</taxon>
        <taxon>Methanobacteriati</taxon>
        <taxon>Methanobacteriota</taxon>
        <taxon>Stenosarchaea group</taxon>
        <taxon>Methanomicrobia</taxon>
        <taxon>Candidatus Methanophagales</taxon>
        <taxon>Candidatus Methanophagaceae</taxon>
        <taxon>Candidatus Methanophaga</taxon>
    </lineage>
</organism>
<dbReference type="AlphaFoldDB" id="A0A7G9ZBR4"/>
<sequence>MNDPVKVMIMGAAGRDFHNFNVYFRDNPAYRVVAFTATQIPDIGGRTYPAELAGGLYPEGIPIYPELELVNRIKEHAIDRVVFAYSDVPYQYVMTKGSEVNAAGADFTMLGPHATMLRSSVPVICVCAVRTGSGKTSVSRKLCQLLRLRNKNVVVVRHPMPYGKLTQQAVQRFSSYEDLDSKGCTIEEREEYETHIDAGCIVYAGVDYEKILRQAETEADVIVWDGGNNDFSFFKPDLNIVVADPHRAGDELMYYPSEINLRMADIVVINKQDTAELEKIEQVRRNIMTVNPDAKIIDSASPITVEHPELIRGRRVLVVEDGPTVTHGGMKYGAGLIAANKAGAKEIIDPRPFTTGTITETFRQYPDIGLLLPAMGYSDEQIQDLEQTINAADCDAVVIGTPIDLTRVININKPATRVRYGIREIGDANLEAMIDEFLEQENV</sequence>
<dbReference type="GO" id="GO:0016020">
    <property type="term" value="C:membrane"/>
    <property type="evidence" value="ECO:0007669"/>
    <property type="project" value="GOC"/>
</dbReference>
<dbReference type="InterPro" id="IPR027417">
    <property type="entry name" value="P-loop_NTPase"/>
</dbReference>
<gene>
    <name evidence="1" type="primary">cpgS</name>
    <name evidence="1" type="ORF">NMCMJOEM_00036</name>
</gene>
<dbReference type="InterPro" id="IPR053199">
    <property type="entry name" value="cDPG_synthetase-like"/>
</dbReference>
<dbReference type="Pfam" id="PF02606">
    <property type="entry name" value="LpxK"/>
    <property type="match status" value="1"/>
</dbReference>
<dbReference type="EMBL" id="MT631699">
    <property type="protein sequence ID" value="QNO57698.1"/>
    <property type="molecule type" value="Genomic_DNA"/>
</dbReference>
<keyword evidence="1" id="KW-0436">Ligase</keyword>
<reference evidence="1" key="1">
    <citation type="submission" date="2020-06" db="EMBL/GenBank/DDBJ databases">
        <title>Unique genomic features of the anaerobic methanotrophic archaea.</title>
        <authorList>
            <person name="Chadwick G.L."/>
            <person name="Skennerton C.T."/>
            <person name="Laso-Perez R."/>
            <person name="Leu A.O."/>
            <person name="Speth D.R."/>
            <person name="Yu H."/>
            <person name="Morgan-Lang C."/>
            <person name="Hatzenpichler R."/>
            <person name="Goudeau D."/>
            <person name="Malmstrom R."/>
            <person name="Brazelton W.J."/>
            <person name="Woyke T."/>
            <person name="Hallam S.J."/>
            <person name="Tyson G.W."/>
            <person name="Wegener G."/>
            <person name="Boetius A."/>
            <person name="Orphan V."/>
        </authorList>
    </citation>
    <scope>NUCLEOTIDE SEQUENCE</scope>
</reference>
<evidence type="ECO:0000313" key="1">
    <source>
        <dbReference type="EMBL" id="QNO57698.1"/>
    </source>
</evidence>
<dbReference type="UniPathway" id="UPA00359">
    <property type="reaction ID" value="UER00482"/>
</dbReference>
<accession>A0A7G9ZBR4</accession>
<name>A0A7G9ZBR4_9EURY</name>
<dbReference type="GO" id="GO:0005524">
    <property type="term" value="F:ATP binding"/>
    <property type="evidence" value="ECO:0007669"/>
    <property type="project" value="InterPro"/>
</dbReference>
<dbReference type="GO" id="GO:0009029">
    <property type="term" value="F:lipid-A 4'-kinase activity"/>
    <property type="evidence" value="ECO:0007669"/>
    <property type="project" value="InterPro"/>
</dbReference>
<dbReference type="PANTHER" id="PTHR42869:SF1">
    <property type="entry name" value="SLL0572 PROTEIN"/>
    <property type="match status" value="1"/>
</dbReference>
<proteinExistence type="predicted"/>
<protein>
    <submittedName>
        <fullName evidence="1">Cyclic 2,3-diphosphoglycerate synthetase</fullName>
        <ecNumber evidence="1">6.5.-.-</ecNumber>
    </submittedName>
</protein>
<dbReference type="InterPro" id="IPR003758">
    <property type="entry name" value="LpxK"/>
</dbReference>
<dbReference type="GO" id="GO:0016874">
    <property type="term" value="F:ligase activity"/>
    <property type="evidence" value="ECO:0007669"/>
    <property type="project" value="UniProtKB-KW"/>
</dbReference>
<dbReference type="PANTHER" id="PTHR42869">
    <property type="entry name" value="SLL0572 PROTEIN"/>
    <property type="match status" value="1"/>
</dbReference>
<dbReference type="SUPFAM" id="SSF52540">
    <property type="entry name" value="P-loop containing nucleoside triphosphate hydrolases"/>
    <property type="match status" value="1"/>
</dbReference>